<gene>
    <name evidence="2" type="ORF">SCHPADRAFT_929280</name>
</gene>
<dbReference type="InParanoid" id="A0A0H2S667"/>
<evidence type="ECO:0000256" key="1">
    <source>
        <dbReference type="SAM" id="Coils"/>
    </source>
</evidence>
<dbReference type="Gene3D" id="1.20.1170.10">
    <property type="match status" value="1"/>
</dbReference>
<feature type="coiled-coil region" evidence="1">
    <location>
        <begin position="144"/>
        <end position="185"/>
    </location>
</feature>
<protein>
    <submittedName>
        <fullName evidence="2">Uncharacterized protein</fullName>
    </submittedName>
</protein>
<sequence>MPTSQDVQPPPYDAGSKVETDIATEIKIFADNVFSLKEDWLKVIPSVQPISPPAADALTKAYESYSRFIEASQDAAVQSRTSIIQTFVEAVVASATDPGATLKDQDAEAHLLEAQILKLSNSKWTVKDTEDLKEHLNDADGILRKKMEDDKQKAESDLSRALDELDTLNAKHALLQIQIADLLRKESAAHAALRFVLRTLLMVLTLTPGSSFRIVLIKYLGSTILRTLVELDEKMTEDENVLKQIKQKKDEIVKLRNKKKTVEDQIPGIHDVQLNLQELKGNFMEIAPKLDQICIIKDTVKVTLEEWIAVLNEAKTKGPDYIRPYVDNLVATSNVLTPISNALAGFVGRKN</sequence>
<reference evidence="2 3" key="1">
    <citation type="submission" date="2015-04" db="EMBL/GenBank/DDBJ databases">
        <title>Complete genome sequence of Schizopora paradoxa KUC8140, a cosmopolitan wood degrader in East Asia.</title>
        <authorList>
            <consortium name="DOE Joint Genome Institute"/>
            <person name="Min B."/>
            <person name="Park H."/>
            <person name="Jang Y."/>
            <person name="Kim J.-J."/>
            <person name="Kim K.H."/>
            <person name="Pangilinan J."/>
            <person name="Lipzen A."/>
            <person name="Riley R."/>
            <person name="Grigoriev I.V."/>
            <person name="Spatafora J.W."/>
            <person name="Choi I.-G."/>
        </authorList>
    </citation>
    <scope>NUCLEOTIDE SEQUENCE [LARGE SCALE GENOMIC DNA]</scope>
    <source>
        <strain evidence="2 3">KUC8140</strain>
    </source>
</reference>
<evidence type="ECO:0000313" key="2">
    <source>
        <dbReference type="EMBL" id="KLO12371.1"/>
    </source>
</evidence>
<dbReference type="EMBL" id="KQ085979">
    <property type="protein sequence ID" value="KLO12371.1"/>
    <property type="molecule type" value="Genomic_DNA"/>
</dbReference>
<dbReference type="Proteomes" id="UP000053477">
    <property type="component" value="Unassembled WGS sequence"/>
</dbReference>
<accession>A0A0H2S667</accession>
<organism evidence="2 3">
    <name type="scientific">Schizopora paradoxa</name>
    <dbReference type="NCBI Taxonomy" id="27342"/>
    <lineage>
        <taxon>Eukaryota</taxon>
        <taxon>Fungi</taxon>
        <taxon>Dikarya</taxon>
        <taxon>Basidiomycota</taxon>
        <taxon>Agaricomycotina</taxon>
        <taxon>Agaricomycetes</taxon>
        <taxon>Hymenochaetales</taxon>
        <taxon>Schizoporaceae</taxon>
        <taxon>Schizopora</taxon>
    </lineage>
</organism>
<proteinExistence type="predicted"/>
<dbReference type="AlphaFoldDB" id="A0A0H2S667"/>
<name>A0A0H2S667_9AGAM</name>
<evidence type="ECO:0000313" key="3">
    <source>
        <dbReference type="Proteomes" id="UP000053477"/>
    </source>
</evidence>
<keyword evidence="3" id="KW-1185">Reference proteome</keyword>
<keyword evidence="1" id="KW-0175">Coiled coil</keyword>
<feature type="coiled-coil region" evidence="1">
    <location>
        <begin position="228"/>
        <end position="265"/>
    </location>
</feature>